<dbReference type="Proteomes" id="UP000217257">
    <property type="component" value="Chromosome"/>
</dbReference>
<keyword evidence="1" id="KW-0678">Repressor</keyword>
<dbReference type="InterPro" id="IPR036388">
    <property type="entry name" value="WH-like_DNA-bd_sf"/>
</dbReference>
<evidence type="ECO:0000256" key="1">
    <source>
        <dbReference type="ARBA" id="ARBA00022491"/>
    </source>
</evidence>
<dbReference type="SMART" id="SM01134">
    <property type="entry name" value="DeoRC"/>
    <property type="match status" value="1"/>
</dbReference>
<dbReference type="Pfam" id="PF08220">
    <property type="entry name" value="HTH_DeoR"/>
    <property type="match status" value="1"/>
</dbReference>
<dbReference type="AlphaFoldDB" id="A0A250IYZ2"/>
<keyword evidence="2" id="KW-0805">Transcription regulation</keyword>
<keyword evidence="4" id="KW-0804">Transcription</keyword>
<dbReference type="Gene3D" id="1.10.10.10">
    <property type="entry name" value="Winged helix-like DNA-binding domain superfamily/Winged helix DNA-binding domain"/>
    <property type="match status" value="1"/>
</dbReference>
<dbReference type="PANTHER" id="PTHR30363:SF4">
    <property type="entry name" value="GLYCEROL-3-PHOSPHATE REGULON REPRESSOR"/>
    <property type="match status" value="1"/>
</dbReference>
<dbReference type="GO" id="GO:0003677">
    <property type="term" value="F:DNA binding"/>
    <property type="evidence" value="ECO:0007669"/>
    <property type="project" value="UniProtKB-KW"/>
</dbReference>
<evidence type="ECO:0000256" key="3">
    <source>
        <dbReference type="ARBA" id="ARBA00023125"/>
    </source>
</evidence>
<dbReference type="InterPro" id="IPR037171">
    <property type="entry name" value="NagB/RpiA_transferase-like"/>
</dbReference>
<organism evidence="6 7">
    <name type="scientific">Cystobacter fuscus</name>
    <dbReference type="NCBI Taxonomy" id="43"/>
    <lineage>
        <taxon>Bacteria</taxon>
        <taxon>Pseudomonadati</taxon>
        <taxon>Myxococcota</taxon>
        <taxon>Myxococcia</taxon>
        <taxon>Myxococcales</taxon>
        <taxon>Cystobacterineae</taxon>
        <taxon>Archangiaceae</taxon>
        <taxon>Cystobacter</taxon>
    </lineage>
</organism>
<reference evidence="6 7" key="1">
    <citation type="submission" date="2017-06" db="EMBL/GenBank/DDBJ databases">
        <title>Sequencing and comparative analysis of myxobacterial genomes.</title>
        <authorList>
            <person name="Rupp O."/>
            <person name="Goesmann A."/>
            <person name="Sogaard-Andersen L."/>
        </authorList>
    </citation>
    <scope>NUCLEOTIDE SEQUENCE [LARGE SCALE GENOMIC DNA]</scope>
    <source>
        <strain evidence="6 7">DSM 52655</strain>
    </source>
</reference>
<gene>
    <name evidence="6" type="ORF">CYFUS_001905</name>
</gene>
<dbReference type="Pfam" id="PF00455">
    <property type="entry name" value="DeoRC"/>
    <property type="match status" value="1"/>
</dbReference>
<dbReference type="GO" id="GO:0003700">
    <property type="term" value="F:DNA-binding transcription factor activity"/>
    <property type="evidence" value="ECO:0007669"/>
    <property type="project" value="InterPro"/>
</dbReference>
<dbReference type="InterPro" id="IPR001034">
    <property type="entry name" value="DeoR_HTH"/>
</dbReference>
<dbReference type="InterPro" id="IPR050313">
    <property type="entry name" value="Carb_Metab_HTH_regulators"/>
</dbReference>
<dbReference type="PRINTS" id="PR00037">
    <property type="entry name" value="HTHLACR"/>
</dbReference>
<protein>
    <submittedName>
        <fullName evidence="6">Transcriptional regulators of sugar metabolism</fullName>
    </submittedName>
</protein>
<evidence type="ECO:0000313" key="7">
    <source>
        <dbReference type="Proteomes" id="UP000217257"/>
    </source>
</evidence>
<dbReference type="InterPro" id="IPR018356">
    <property type="entry name" value="Tscrpt_reg_HTH_DeoR_CS"/>
</dbReference>
<dbReference type="SMART" id="SM00420">
    <property type="entry name" value="HTH_DEOR"/>
    <property type="match status" value="1"/>
</dbReference>
<keyword evidence="3" id="KW-0238">DNA-binding</keyword>
<dbReference type="SUPFAM" id="SSF100950">
    <property type="entry name" value="NagB/RpiA/CoA transferase-like"/>
    <property type="match status" value="1"/>
</dbReference>
<evidence type="ECO:0000313" key="6">
    <source>
        <dbReference type="EMBL" id="ATB36490.1"/>
    </source>
</evidence>
<dbReference type="SUPFAM" id="SSF46785">
    <property type="entry name" value="Winged helix' DNA-binding domain"/>
    <property type="match status" value="1"/>
</dbReference>
<sequence>MLKEERHRRILEILGTEGRIIAGELSELLGVSGFTIRRDLDELAEAHLLRRVHGGAVARSPVAPTYEERQQQGVPGKIATARAAATLLAPGQVVILDGGTTALHLVDAIPPAHTGTFITHCPAVATALARHPGIEVVLVGGTLDRRAMVAVGANVIETYRRITADVCFLGVWSLNATSGISGPYYEEVEVRRVLLGCADRIVGLASREKLGTAAPFSVGPATGLTHLATEPDVPEEMLRPFVELGIHIVQGGRPPLTPSRPR</sequence>
<dbReference type="RefSeq" id="WP_095984945.1">
    <property type="nucleotide sequence ID" value="NZ_CP022098.1"/>
</dbReference>
<proteinExistence type="predicted"/>
<dbReference type="PANTHER" id="PTHR30363">
    <property type="entry name" value="HTH-TYPE TRANSCRIPTIONAL REGULATOR SRLR-RELATED"/>
    <property type="match status" value="1"/>
</dbReference>
<evidence type="ECO:0000256" key="4">
    <source>
        <dbReference type="ARBA" id="ARBA00023163"/>
    </source>
</evidence>
<dbReference type="InterPro" id="IPR036390">
    <property type="entry name" value="WH_DNA-bd_sf"/>
</dbReference>
<dbReference type="EMBL" id="CP022098">
    <property type="protein sequence ID" value="ATB36490.1"/>
    <property type="molecule type" value="Genomic_DNA"/>
</dbReference>
<feature type="domain" description="HTH deoR-type" evidence="5">
    <location>
        <begin position="3"/>
        <end position="58"/>
    </location>
</feature>
<accession>A0A250IYZ2</accession>
<dbReference type="InterPro" id="IPR014036">
    <property type="entry name" value="DeoR-like_C"/>
</dbReference>
<dbReference type="PROSITE" id="PS00894">
    <property type="entry name" value="HTH_DEOR_1"/>
    <property type="match status" value="1"/>
</dbReference>
<dbReference type="KEGG" id="cfus:CYFUS_001905"/>
<evidence type="ECO:0000259" key="5">
    <source>
        <dbReference type="PROSITE" id="PS51000"/>
    </source>
</evidence>
<evidence type="ECO:0000256" key="2">
    <source>
        <dbReference type="ARBA" id="ARBA00023015"/>
    </source>
</evidence>
<name>A0A250IYZ2_9BACT</name>
<dbReference type="PROSITE" id="PS51000">
    <property type="entry name" value="HTH_DEOR_2"/>
    <property type="match status" value="1"/>
</dbReference>